<keyword evidence="1" id="KW-1133">Transmembrane helix</keyword>
<feature type="transmembrane region" description="Helical" evidence="1">
    <location>
        <begin position="72"/>
        <end position="90"/>
    </location>
</feature>
<feature type="transmembrane region" description="Helical" evidence="1">
    <location>
        <begin position="96"/>
        <end position="115"/>
    </location>
</feature>
<keyword evidence="1" id="KW-0812">Transmembrane</keyword>
<reference evidence="2 3" key="1">
    <citation type="submission" date="2018-03" db="EMBL/GenBank/DDBJ databases">
        <title>Mesoflavibacter sp. HG37 and Mesoflavibacter sp. HG96 sp.nov., two marine bacteria isolated from seawater of Western Pacific Ocean.</title>
        <authorList>
            <person name="Cheng H."/>
            <person name="Wu Y.-H."/>
            <person name="Guo L.-L."/>
            <person name="Xu X.-W."/>
        </authorList>
    </citation>
    <scope>NUCLEOTIDE SEQUENCE [LARGE SCALE GENOMIC DNA]</scope>
    <source>
        <strain evidence="2 3">KCTC 32269</strain>
    </source>
</reference>
<gene>
    <name evidence="2" type="ORF">C7H52_00725</name>
</gene>
<dbReference type="OrthoDB" id="1467772at2"/>
<dbReference type="EMBL" id="PXOQ01000006">
    <property type="protein sequence ID" value="PSG91670.1"/>
    <property type="molecule type" value="Genomic_DNA"/>
</dbReference>
<proteinExistence type="predicted"/>
<evidence type="ECO:0000313" key="2">
    <source>
        <dbReference type="EMBL" id="PSG91670.1"/>
    </source>
</evidence>
<evidence type="ECO:0000313" key="3">
    <source>
        <dbReference type="Proteomes" id="UP000238426"/>
    </source>
</evidence>
<dbReference type="Proteomes" id="UP000238426">
    <property type="component" value="Unassembled WGS sequence"/>
</dbReference>
<comment type="caution">
    <text evidence="2">The sequence shown here is derived from an EMBL/GenBank/DDBJ whole genome shotgun (WGS) entry which is preliminary data.</text>
</comment>
<evidence type="ECO:0008006" key="4">
    <source>
        <dbReference type="Google" id="ProtNLM"/>
    </source>
</evidence>
<dbReference type="AlphaFoldDB" id="A0A2T1NFY4"/>
<organism evidence="2 3">
    <name type="scientific">Aurantibacter aestuarii</name>
    <dbReference type="NCBI Taxonomy" id="1266046"/>
    <lineage>
        <taxon>Bacteria</taxon>
        <taxon>Pseudomonadati</taxon>
        <taxon>Bacteroidota</taxon>
        <taxon>Flavobacteriia</taxon>
        <taxon>Flavobacteriales</taxon>
        <taxon>Flavobacteriaceae</taxon>
        <taxon>Aurantibacter</taxon>
    </lineage>
</organism>
<dbReference type="RefSeq" id="WP_106461963.1">
    <property type="nucleotide sequence ID" value="NZ_PXOQ01000006.1"/>
</dbReference>
<feature type="transmembrane region" description="Helical" evidence="1">
    <location>
        <begin position="254"/>
        <end position="271"/>
    </location>
</feature>
<keyword evidence="3" id="KW-1185">Reference proteome</keyword>
<name>A0A2T1NFY4_9FLAO</name>
<feature type="transmembrane region" description="Helical" evidence="1">
    <location>
        <begin position="204"/>
        <end position="224"/>
    </location>
</feature>
<protein>
    <recommendedName>
        <fullName evidence="4">Prenyltransferase</fullName>
    </recommendedName>
</protein>
<accession>A0A2T1NFY4</accession>
<keyword evidence="1" id="KW-0472">Membrane</keyword>
<feature type="transmembrane region" description="Helical" evidence="1">
    <location>
        <begin position="42"/>
        <end position="60"/>
    </location>
</feature>
<feature type="transmembrane region" description="Helical" evidence="1">
    <location>
        <begin position="163"/>
        <end position="183"/>
    </location>
</feature>
<feature type="transmembrane region" description="Helical" evidence="1">
    <location>
        <begin position="136"/>
        <end position="157"/>
    </location>
</feature>
<evidence type="ECO:0000256" key="1">
    <source>
        <dbReference type="SAM" id="Phobius"/>
    </source>
</evidence>
<feature type="transmembrane region" description="Helical" evidence="1">
    <location>
        <begin position="230"/>
        <end position="247"/>
    </location>
</feature>
<sequence>MIWIRKWLNFYINSSVHVALAVFGLTFVALTKFKIGFDSVTLGFNFFATILGYNFVKYFTVFKAKFKNKINAIYGIAGVSFLALLGAIYYGLQLRILVQLLILLFAFLTVLYALPLFKLWRSQEYKSLRFIPGIKIFIIALVWAGVCVLIPVLQNQFNLNLKVWLTFVEFFIIVVVLMIPFEIRDLKYDTRGLKTLPQLLGVKYTKTFGLILCSIVLIIEVYIHLEAAKMLVMSAIIVLILAGFVWWSSIKRSTLYCSFWVEAIPIFWMLLLF</sequence>
<feature type="transmembrane region" description="Helical" evidence="1">
    <location>
        <begin position="7"/>
        <end position="30"/>
    </location>
</feature>